<keyword evidence="5 8" id="KW-0812">Transmembrane</keyword>
<dbReference type="Proteomes" id="UP001207930">
    <property type="component" value="Unassembled WGS sequence"/>
</dbReference>
<evidence type="ECO:0000256" key="7">
    <source>
        <dbReference type="ARBA" id="ARBA00023136"/>
    </source>
</evidence>
<keyword evidence="7 8" id="KW-0472">Membrane</keyword>
<evidence type="ECO:0000256" key="8">
    <source>
        <dbReference type="RuleBase" id="RU363032"/>
    </source>
</evidence>
<feature type="transmembrane region" description="Helical" evidence="8">
    <location>
        <begin position="150"/>
        <end position="173"/>
    </location>
</feature>
<sequence>MKRPTRPEVLSTAPSFVWLVMFVLVPVAIIFAIAFRPALPAGGIGEGWSLDAIRALGDPSYPALFARTIFTAAVTTVLCIAASLPVAYAMARLTPVWRSRVLLLVIVPFWTNFVIRVFAWQQILHAQGFVADALRFIGLLGENDRLLGNLGAVVIVSVYTYLPFAILPLFAAAEKFDFGLLDAARDLGAKPLRAFFSVFIPGIRQGVVTAFLVVFIPMLGSYVVPDMVGGTDTQMIGNKIAQRNFTDRNLPEAAALSGALALLVLAPMFLRRKEKTA</sequence>
<feature type="transmembrane region" description="Helical" evidence="8">
    <location>
        <begin position="12"/>
        <end position="35"/>
    </location>
</feature>
<dbReference type="PANTHER" id="PTHR42929">
    <property type="entry name" value="INNER MEMBRANE ABC TRANSPORTER PERMEASE PROTEIN YDCU-RELATED-RELATED"/>
    <property type="match status" value="1"/>
</dbReference>
<evidence type="ECO:0000256" key="2">
    <source>
        <dbReference type="ARBA" id="ARBA00007069"/>
    </source>
</evidence>
<evidence type="ECO:0000256" key="5">
    <source>
        <dbReference type="ARBA" id="ARBA00022692"/>
    </source>
</evidence>
<feature type="domain" description="ABC transmembrane type-1" evidence="9">
    <location>
        <begin position="65"/>
        <end position="271"/>
    </location>
</feature>
<dbReference type="Gene3D" id="1.10.3720.10">
    <property type="entry name" value="MetI-like"/>
    <property type="match status" value="1"/>
</dbReference>
<reference evidence="10 11" key="1">
    <citation type="submission" date="2022-10" db="EMBL/GenBank/DDBJ databases">
        <title>Luteolibacter flavescens strain MCCC 1K03193, whole genome shotgun sequencing project.</title>
        <authorList>
            <person name="Zhao G."/>
            <person name="Shen L."/>
        </authorList>
    </citation>
    <scope>NUCLEOTIDE SEQUENCE [LARGE SCALE GENOMIC DNA]</scope>
    <source>
        <strain evidence="10 11">MCCC 1K03193</strain>
    </source>
</reference>
<feature type="transmembrane region" description="Helical" evidence="8">
    <location>
        <begin position="101"/>
        <end position="119"/>
    </location>
</feature>
<evidence type="ECO:0000313" key="10">
    <source>
        <dbReference type="EMBL" id="MCW1883673.1"/>
    </source>
</evidence>
<keyword evidence="4" id="KW-1003">Cell membrane</keyword>
<dbReference type="PANTHER" id="PTHR42929:SF1">
    <property type="entry name" value="INNER MEMBRANE ABC TRANSPORTER PERMEASE PROTEIN YDCU-RELATED"/>
    <property type="match status" value="1"/>
</dbReference>
<evidence type="ECO:0000259" key="9">
    <source>
        <dbReference type="PROSITE" id="PS50928"/>
    </source>
</evidence>
<evidence type="ECO:0000256" key="1">
    <source>
        <dbReference type="ARBA" id="ARBA00004651"/>
    </source>
</evidence>
<accession>A0ABT3FJC9</accession>
<feature type="transmembrane region" description="Helical" evidence="8">
    <location>
        <begin position="253"/>
        <end position="270"/>
    </location>
</feature>
<dbReference type="EMBL" id="JAPDDS010000001">
    <property type="protein sequence ID" value="MCW1883673.1"/>
    <property type="molecule type" value="Genomic_DNA"/>
</dbReference>
<evidence type="ECO:0000256" key="6">
    <source>
        <dbReference type="ARBA" id="ARBA00022989"/>
    </source>
</evidence>
<dbReference type="CDD" id="cd06261">
    <property type="entry name" value="TM_PBP2"/>
    <property type="match status" value="1"/>
</dbReference>
<dbReference type="InterPro" id="IPR035906">
    <property type="entry name" value="MetI-like_sf"/>
</dbReference>
<evidence type="ECO:0000313" key="11">
    <source>
        <dbReference type="Proteomes" id="UP001207930"/>
    </source>
</evidence>
<keyword evidence="6 8" id="KW-1133">Transmembrane helix</keyword>
<dbReference type="RefSeq" id="WP_264499632.1">
    <property type="nucleotide sequence ID" value="NZ_JAPDDS010000001.1"/>
</dbReference>
<comment type="similarity">
    <text evidence="2">Belongs to the binding-protein-dependent transport system permease family. CysTW subfamily.</text>
</comment>
<protein>
    <submittedName>
        <fullName evidence="10">ABC transporter permease</fullName>
    </submittedName>
</protein>
<dbReference type="Pfam" id="PF00528">
    <property type="entry name" value="BPD_transp_1"/>
    <property type="match status" value="1"/>
</dbReference>
<keyword evidence="11" id="KW-1185">Reference proteome</keyword>
<comment type="caution">
    <text evidence="10">The sequence shown here is derived from an EMBL/GenBank/DDBJ whole genome shotgun (WGS) entry which is preliminary data.</text>
</comment>
<name>A0ABT3FJC9_9BACT</name>
<keyword evidence="3 8" id="KW-0813">Transport</keyword>
<proteinExistence type="inferred from homology"/>
<evidence type="ECO:0000256" key="3">
    <source>
        <dbReference type="ARBA" id="ARBA00022448"/>
    </source>
</evidence>
<evidence type="ECO:0000256" key="4">
    <source>
        <dbReference type="ARBA" id="ARBA00022475"/>
    </source>
</evidence>
<dbReference type="InterPro" id="IPR000515">
    <property type="entry name" value="MetI-like"/>
</dbReference>
<comment type="subcellular location">
    <subcellularLocation>
        <location evidence="1 8">Cell membrane</location>
        <topology evidence="1 8">Multi-pass membrane protein</topology>
    </subcellularLocation>
</comment>
<feature type="transmembrane region" description="Helical" evidence="8">
    <location>
        <begin position="64"/>
        <end position="89"/>
    </location>
</feature>
<feature type="transmembrane region" description="Helical" evidence="8">
    <location>
        <begin position="194"/>
        <end position="219"/>
    </location>
</feature>
<dbReference type="PROSITE" id="PS50928">
    <property type="entry name" value="ABC_TM1"/>
    <property type="match status" value="1"/>
</dbReference>
<organism evidence="10 11">
    <name type="scientific">Luteolibacter flavescens</name>
    <dbReference type="NCBI Taxonomy" id="1859460"/>
    <lineage>
        <taxon>Bacteria</taxon>
        <taxon>Pseudomonadati</taxon>
        <taxon>Verrucomicrobiota</taxon>
        <taxon>Verrucomicrobiia</taxon>
        <taxon>Verrucomicrobiales</taxon>
        <taxon>Verrucomicrobiaceae</taxon>
        <taxon>Luteolibacter</taxon>
    </lineage>
</organism>
<dbReference type="SUPFAM" id="SSF161098">
    <property type="entry name" value="MetI-like"/>
    <property type="match status" value="1"/>
</dbReference>
<gene>
    <name evidence="10" type="ORF">OKA04_02970</name>
</gene>